<keyword evidence="3" id="KW-1185">Reference proteome</keyword>
<evidence type="ECO:0000256" key="1">
    <source>
        <dbReference type="SAM" id="SignalP"/>
    </source>
</evidence>
<proteinExistence type="predicted"/>
<evidence type="ECO:0000313" key="3">
    <source>
        <dbReference type="Proteomes" id="UP001054902"/>
    </source>
</evidence>
<name>A0AAD3H1I8_9STRA</name>
<reference evidence="2 3" key="1">
    <citation type="journal article" date="2021" name="Sci. Rep.">
        <title>The genome of the diatom Chaetoceros tenuissimus carries an ancient integrated fragment of an extant virus.</title>
        <authorList>
            <person name="Hongo Y."/>
            <person name="Kimura K."/>
            <person name="Takaki Y."/>
            <person name="Yoshida Y."/>
            <person name="Baba S."/>
            <person name="Kobayashi G."/>
            <person name="Nagasaki K."/>
            <person name="Hano T."/>
            <person name="Tomaru Y."/>
        </authorList>
    </citation>
    <scope>NUCLEOTIDE SEQUENCE [LARGE SCALE GENOMIC DNA]</scope>
    <source>
        <strain evidence="2 3">NIES-3715</strain>
    </source>
</reference>
<feature type="signal peptide" evidence="1">
    <location>
        <begin position="1"/>
        <end position="18"/>
    </location>
</feature>
<comment type="caution">
    <text evidence="2">The sequence shown here is derived from an EMBL/GenBank/DDBJ whole genome shotgun (WGS) entry which is preliminary data.</text>
</comment>
<sequence>MCVIKWLVLSLLIVTSESFTSSHFQIRRPSSSKKPCSRVQSSTNENDAIQQAEQLLAKAKAIRESLPKESTQETVSEGVDEKEEDNRIGYRLYIDIGREEGTWMDPKWGKSGARIEGSIDVYFQIPSEENPNDCLADENIVDQMVKDNLSGTSTVVRKLDSNDARLRGGFDSMKCNGGGYRIDISKKSSSTVRFFISVDGTEEDSRISSFGDIFIPKGNLYFSLPVFGNSVKQLSMKEGIITVRQMGWHTGWRREESRIVGVFRAKPIEEARRKDKF</sequence>
<gene>
    <name evidence="2" type="ORF">CTEN210_02933</name>
</gene>
<dbReference type="AlphaFoldDB" id="A0AAD3H1I8"/>
<keyword evidence="1" id="KW-0732">Signal</keyword>
<protein>
    <submittedName>
        <fullName evidence="2">Uncharacterized protein</fullName>
    </submittedName>
</protein>
<dbReference type="EMBL" id="BLLK01000022">
    <property type="protein sequence ID" value="GFH46459.1"/>
    <property type="molecule type" value="Genomic_DNA"/>
</dbReference>
<organism evidence="2 3">
    <name type="scientific">Chaetoceros tenuissimus</name>
    <dbReference type="NCBI Taxonomy" id="426638"/>
    <lineage>
        <taxon>Eukaryota</taxon>
        <taxon>Sar</taxon>
        <taxon>Stramenopiles</taxon>
        <taxon>Ochrophyta</taxon>
        <taxon>Bacillariophyta</taxon>
        <taxon>Coscinodiscophyceae</taxon>
        <taxon>Chaetocerotophycidae</taxon>
        <taxon>Chaetocerotales</taxon>
        <taxon>Chaetocerotaceae</taxon>
        <taxon>Chaetoceros</taxon>
    </lineage>
</organism>
<feature type="chain" id="PRO_5042206900" evidence="1">
    <location>
        <begin position="19"/>
        <end position="277"/>
    </location>
</feature>
<dbReference type="Proteomes" id="UP001054902">
    <property type="component" value="Unassembled WGS sequence"/>
</dbReference>
<evidence type="ECO:0000313" key="2">
    <source>
        <dbReference type="EMBL" id="GFH46459.1"/>
    </source>
</evidence>
<accession>A0AAD3H1I8</accession>